<accession>X6P2D6</accession>
<reference evidence="2 3" key="1">
    <citation type="journal article" date="2013" name="Curr. Biol.">
        <title>The Genome of the Foraminiferan Reticulomyxa filosa.</title>
        <authorList>
            <person name="Glockner G."/>
            <person name="Hulsmann N."/>
            <person name="Schleicher M."/>
            <person name="Noegel A.A."/>
            <person name="Eichinger L."/>
            <person name="Gallinger C."/>
            <person name="Pawlowski J."/>
            <person name="Sierra R."/>
            <person name="Euteneuer U."/>
            <person name="Pillet L."/>
            <person name="Moustafa A."/>
            <person name="Platzer M."/>
            <person name="Groth M."/>
            <person name="Szafranski K."/>
            <person name="Schliwa M."/>
        </authorList>
    </citation>
    <scope>NUCLEOTIDE SEQUENCE [LARGE SCALE GENOMIC DNA]</scope>
</reference>
<keyword evidence="1" id="KW-1133">Transmembrane helix</keyword>
<sequence length="267" mass="31205">MEAYVYLFVHAFIIAFFFFVAVVQEKKSELSETPSIQQIKHELLFASFLFPFRNVKSRFRKKKQEIVNYFCLGSISGVLHKYTYVYLTHFFSSSSSFVYAYNFFKSQNALKVIMFHQIADLFLQSLCCKEENQKQIEFGSPKHNALVGNALLIGKEEWKYGIMLAESVLREKNENTDTIKELQKWISKSSLNDCWKWKKLYNGTELQRDFPIFAEIKNQKFMSQVFNALSQQHLSFPSMNSTNAKHFIAGWIEQNIPTKTQHTGSSK</sequence>
<dbReference type="EMBL" id="ASPP01003984">
    <property type="protein sequence ID" value="ETO32720.1"/>
    <property type="molecule type" value="Genomic_DNA"/>
</dbReference>
<keyword evidence="1" id="KW-0812">Transmembrane</keyword>
<keyword evidence="3" id="KW-1185">Reference proteome</keyword>
<evidence type="ECO:0000313" key="2">
    <source>
        <dbReference type="EMBL" id="ETO32720.1"/>
    </source>
</evidence>
<keyword evidence="1" id="KW-0472">Membrane</keyword>
<comment type="caution">
    <text evidence="2">The sequence shown here is derived from an EMBL/GenBank/DDBJ whole genome shotgun (WGS) entry which is preliminary data.</text>
</comment>
<protein>
    <submittedName>
        <fullName evidence="2">Uncharacterized protein</fullName>
    </submittedName>
</protein>
<evidence type="ECO:0000256" key="1">
    <source>
        <dbReference type="SAM" id="Phobius"/>
    </source>
</evidence>
<evidence type="ECO:0000313" key="3">
    <source>
        <dbReference type="Proteomes" id="UP000023152"/>
    </source>
</evidence>
<proteinExistence type="predicted"/>
<dbReference type="AlphaFoldDB" id="X6P2D6"/>
<feature type="transmembrane region" description="Helical" evidence="1">
    <location>
        <begin position="6"/>
        <end position="23"/>
    </location>
</feature>
<gene>
    <name evidence="2" type="ORF">RFI_04397</name>
</gene>
<feature type="transmembrane region" description="Helical" evidence="1">
    <location>
        <begin position="66"/>
        <end position="87"/>
    </location>
</feature>
<name>X6P2D6_RETFI</name>
<organism evidence="2 3">
    <name type="scientific">Reticulomyxa filosa</name>
    <dbReference type="NCBI Taxonomy" id="46433"/>
    <lineage>
        <taxon>Eukaryota</taxon>
        <taxon>Sar</taxon>
        <taxon>Rhizaria</taxon>
        <taxon>Retaria</taxon>
        <taxon>Foraminifera</taxon>
        <taxon>Monothalamids</taxon>
        <taxon>Reticulomyxidae</taxon>
        <taxon>Reticulomyxa</taxon>
    </lineage>
</organism>
<dbReference type="Proteomes" id="UP000023152">
    <property type="component" value="Unassembled WGS sequence"/>
</dbReference>